<dbReference type="PIRSF" id="PIRSF017082">
    <property type="entry name" value="YflP"/>
    <property type="match status" value="1"/>
</dbReference>
<sequence>MRGDDAMQRRDFLAGLPLAALPLPARAQAWPARPITFISPLAAGSSVDIMTRMMAEHFTGQLGQPVVVENRPSANGNLAMGQVARGTPDGYTLITMGQTGVAFNPHIYPSLPFDPLKDFTYVTRMVAVSNALIVRAESPFRSVADIVAAAKANPGKLTYSSGGVGSTHHVSSAMFGQMAGLELVHVPYRGAPQGILAAQTGEVDFAFYNISTLLQGIRSGTLRALAVTSATRSAFLPDVPTMQESGIAGYEMATWFGFAVTAGTPAPIVNRLYDCAKNMMADRAAVARVTAQGFDTVSLLTPAEMIPLVRAEYERWGPILRAAGARLE</sequence>
<gene>
    <name evidence="2" type="ORF">EOD42_11830</name>
</gene>
<accession>A0A437MHG9</accession>
<dbReference type="Gene3D" id="3.40.190.10">
    <property type="entry name" value="Periplasmic binding protein-like II"/>
    <property type="match status" value="1"/>
</dbReference>
<evidence type="ECO:0000256" key="1">
    <source>
        <dbReference type="ARBA" id="ARBA00006987"/>
    </source>
</evidence>
<name>A0A437MHG9_9PROT</name>
<dbReference type="SUPFAM" id="SSF53850">
    <property type="entry name" value="Periplasmic binding protein-like II"/>
    <property type="match status" value="1"/>
</dbReference>
<dbReference type="AlphaFoldDB" id="A0A437MHG9"/>
<dbReference type="Proteomes" id="UP000282957">
    <property type="component" value="Unassembled WGS sequence"/>
</dbReference>
<dbReference type="Gene3D" id="3.40.190.150">
    <property type="entry name" value="Bordetella uptake gene, domain 1"/>
    <property type="match status" value="1"/>
</dbReference>
<proteinExistence type="inferred from homology"/>
<dbReference type="OrthoDB" id="7244146at2"/>
<keyword evidence="3" id="KW-1185">Reference proteome</keyword>
<reference evidence="2 3" key="1">
    <citation type="submission" date="2019-01" db="EMBL/GenBank/DDBJ databases">
        <authorList>
            <person name="Chen W.-M."/>
        </authorList>
    </citation>
    <scope>NUCLEOTIDE SEQUENCE [LARGE SCALE GENOMIC DNA]</scope>
    <source>
        <strain evidence="2 3">CCP-6</strain>
    </source>
</reference>
<dbReference type="InterPro" id="IPR005064">
    <property type="entry name" value="BUG"/>
</dbReference>
<dbReference type="EMBL" id="SACL01000003">
    <property type="protein sequence ID" value="RVT97072.1"/>
    <property type="molecule type" value="Genomic_DNA"/>
</dbReference>
<dbReference type="PANTHER" id="PTHR42928:SF5">
    <property type="entry name" value="BLR1237 PROTEIN"/>
    <property type="match status" value="1"/>
</dbReference>
<dbReference type="PANTHER" id="PTHR42928">
    <property type="entry name" value="TRICARBOXYLATE-BINDING PROTEIN"/>
    <property type="match status" value="1"/>
</dbReference>
<comment type="similarity">
    <text evidence="1">Belongs to the UPF0065 (bug) family.</text>
</comment>
<evidence type="ECO:0000313" key="3">
    <source>
        <dbReference type="Proteomes" id="UP000282957"/>
    </source>
</evidence>
<dbReference type="InterPro" id="IPR042100">
    <property type="entry name" value="Bug_dom1"/>
</dbReference>
<dbReference type="Pfam" id="PF03401">
    <property type="entry name" value="TctC"/>
    <property type="match status" value="1"/>
</dbReference>
<comment type="caution">
    <text evidence="2">The sequence shown here is derived from an EMBL/GenBank/DDBJ whole genome shotgun (WGS) entry which is preliminary data.</text>
</comment>
<dbReference type="CDD" id="cd07012">
    <property type="entry name" value="PBP2_Bug_TTT"/>
    <property type="match status" value="1"/>
</dbReference>
<protein>
    <submittedName>
        <fullName evidence="2">Tripartite tricarboxylate transporter substrate binding protein</fullName>
    </submittedName>
</protein>
<evidence type="ECO:0000313" key="2">
    <source>
        <dbReference type="EMBL" id="RVT97072.1"/>
    </source>
</evidence>
<organism evidence="2 3">
    <name type="scientific">Rhodovarius crocodyli</name>
    <dbReference type="NCBI Taxonomy" id="1979269"/>
    <lineage>
        <taxon>Bacteria</taxon>
        <taxon>Pseudomonadati</taxon>
        <taxon>Pseudomonadota</taxon>
        <taxon>Alphaproteobacteria</taxon>
        <taxon>Acetobacterales</taxon>
        <taxon>Roseomonadaceae</taxon>
        <taxon>Rhodovarius</taxon>
    </lineage>
</organism>